<dbReference type="GO" id="GO:0005886">
    <property type="term" value="C:plasma membrane"/>
    <property type="evidence" value="ECO:0007669"/>
    <property type="project" value="UniProtKB-SubCell"/>
</dbReference>
<dbReference type="PRINTS" id="PR01036">
    <property type="entry name" value="TCRTETB"/>
</dbReference>
<accession>A0A5D9DD33</accession>
<keyword evidence="3" id="KW-0813">Transport</keyword>
<sequence length="461" mass="46848">MRTGSLPGISGRTWKVAAVTGAGAFMAMLDATVANLAIEAIRRDFGVSLALVQWVATGYLVALAVSLPVAGWLGRRHGYGRLWSAAMVLFVLGSVGCALAPGPWNLIAARVLQGLAAGLMVPAGQAVIGSMADSRQLGRLMGTLGLVVALGPAVGPGLGGLLLEIASWRWLFWINVPVGIAALLIARSLVPGGDTDPHSPLDGRGLLLIVVGLPALLYGAMRLGAHGVEVVSLSSVTLGIVLAAVFVWHAGRQRHPLIDVRLLHGRRFAAATLTAGLAGASMYGGLLVLPLYLQTAAHQSAASTGMQLLAMGLGSALMLPVAGTLTDRLEASRVAMVGATLLALATLPLALGASLSKGELAMLLIVRGAGLALAQMPAMTAAYTSVTRAQMGDATTIVNVVQRTGGALGAIAMVVLLAQAERAGESVHGSGGHGEAFMLLVLLAVAAIGSAAAIRSRRMAS</sequence>
<evidence type="ECO:0000313" key="10">
    <source>
        <dbReference type="EMBL" id="TZG41489.1"/>
    </source>
</evidence>
<comment type="subcellular location">
    <subcellularLocation>
        <location evidence="1">Cell membrane</location>
        <topology evidence="1">Multi-pass membrane protein</topology>
    </subcellularLocation>
</comment>
<evidence type="ECO:0000256" key="8">
    <source>
        <dbReference type="SAM" id="Phobius"/>
    </source>
</evidence>
<organism evidence="10 11">
    <name type="scientific">Halomonas eurihalina</name>
    <dbReference type="NCBI Taxonomy" id="42566"/>
    <lineage>
        <taxon>Bacteria</taxon>
        <taxon>Pseudomonadati</taxon>
        <taxon>Pseudomonadota</taxon>
        <taxon>Gammaproteobacteria</taxon>
        <taxon>Oceanospirillales</taxon>
        <taxon>Halomonadaceae</taxon>
        <taxon>Halomonas</taxon>
    </lineage>
</organism>
<dbReference type="NCBIfam" id="TIGR00711">
    <property type="entry name" value="efflux_EmrB"/>
    <property type="match status" value="1"/>
</dbReference>
<dbReference type="Proteomes" id="UP000324260">
    <property type="component" value="Unassembled WGS sequence"/>
</dbReference>
<feature type="transmembrane region" description="Helical" evidence="8">
    <location>
        <begin position="50"/>
        <end position="70"/>
    </location>
</feature>
<feature type="transmembrane region" description="Helical" evidence="8">
    <location>
        <begin position="206"/>
        <end position="224"/>
    </location>
</feature>
<feature type="transmembrane region" description="Helical" evidence="8">
    <location>
        <begin position="396"/>
        <end position="416"/>
    </location>
</feature>
<dbReference type="Gene3D" id="1.20.1250.20">
    <property type="entry name" value="MFS general substrate transporter like domains"/>
    <property type="match status" value="2"/>
</dbReference>
<evidence type="ECO:0000256" key="7">
    <source>
        <dbReference type="ARBA" id="ARBA00023136"/>
    </source>
</evidence>
<evidence type="ECO:0000256" key="5">
    <source>
        <dbReference type="ARBA" id="ARBA00022692"/>
    </source>
</evidence>
<feature type="transmembrane region" description="Helical" evidence="8">
    <location>
        <begin position="82"/>
        <end position="101"/>
    </location>
</feature>
<evidence type="ECO:0000313" key="11">
    <source>
        <dbReference type="Proteomes" id="UP000324260"/>
    </source>
</evidence>
<feature type="transmembrane region" description="Helical" evidence="8">
    <location>
        <begin position="268"/>
        <end position="293"/>
    </location>
</feature>
<dbReference type="PROSITE" id="PS50850">
    <property type="entry name" value="MFS"/>
    <property type="match status" value="1"/>
</dbReference>
<name>A0A5D9DD33_HALER</name>
<feature type="transmembrane region" description="Helical" evidence="8">
    <location>
        <begin position="361"/>
        <end position="384"/>
    </location>
</feature>
<evidence type="ECO:0000256" key="3">
    <source>
        <dbReference type="ARBA" id="ARBA00022448"/>
    </source>
</evidence>
<keyword evidence="5 8" id="KW-0812">Transmembrane</keyword>
<dbReference type="RefSeq" id="WP_149320680.1">
    <property type="nucleotide sequence ID" value="NZ_JARWAH010000001.1"/>
</dbReference>
<keyword evidence="7 8" id="KW-0472">Membrane</keyword>
<feature type="transmembrane region" description="Helical" evidence="8">
    <location>
        <begin position="107"/>
        <end position="128"/>
    </location>
</feature>
<dbReference type="PANTHER" id="PTHR42718">
    <property type="entry name" value="MAJOR FACILITATOR SUPERFAMILY MULTIDRUG TRANSPORTER MFSC"/>
    <property type="match status" value="1"/>
</dbReference>
<dbReference type="EMBL" id="VTPU01000001">
    <property type="protein sequence ID" value="TZG41489.1"/>
    <property type="molecule type" value="Genomic_DNA"/>
</dbReference>
<comment type="caution">
    <text evidence="10">The sequence shown here is derived from an EMBL/GenBank/DDBJ whole genome shotgun (WGS) entry which is preliminary data.</text>
</comment>
<evidence type="ECO:0000256" key="1">
    <source>
        <dbReference type="ARBA" id="ARBA00004651"/>
    </source>
</evidence>
<reference evidence="10 11" key="1">
    <citation type="submission" date="2019-08" db="EMBL/GenBank/DDBJ databases">
        <title>Draft Genome Sequence of Halomonas eurihalina Isolated from Preserved Hide-surface.</title>
        <authorList>
            <person name="Hussain S.A."/>
            <person name="Xu A."/>
            <person name="Sarker M."/>
            <person name="Sommers C."/>
        </authorList>
    </citation>
    <scope>NUCLEOTIDE SEQUENCE [LARGE SCALE GENOMIC DNA]</scope>
    <source>
        <strain evidence="10 11">MS1</strain>
    </source>
</reference>
<dbReference type="InterPro" id="IPR011701">
    <property type="entry name" value="MFS"/>
</dbReference>
<evidence type="ECO:0000256" key="4">
    <source>
        <dbReference type="ARBA" id="ARBA00022475"/>
    </source>
</evidence>
<dbReference type="SUPFAM" id="SSF103473">
    <property type="entry name" value="MFS general substrate transporter"/>
    <property type="match status" value="1"/>
</dbReference>
<dbReference type="OrthoDB" id="9812221at2"/>
<feature type="transmembrane region" description="Helical" evidence="8">
    <location>
        <begin position="16"/>
        <end position="38"/>
    </location>
</feature>
<dbReference type="Pfam" id="PF07690">
    <property type="entry name" value="MFS_1"/>
    <property type="match status" value="1"/>
</dbReference>
<dbReference type="InterPro" id="IPR020846">
    <property type="entry name" value="MFS_dom"/>
</dbReference>
<feature type="transmembrane region" description="Helical" evidence="8">
    <location>
        <begin position="168"/>
        <end position="186"/>
    </location>
</feature>
<evidence type="ECO:0000256" key="6">
    <source>
        <dbReference type="ARBA" id="ARBA00022989"/>
    </source>
</evidence>
<evidence type="ECO:0000256" key="2">
    <source>
        <dbReference type="ARBA" id="ARBA00008537"/>
    </source>
</evidence>
<feature type="domain" description="Major facilitator superfamily (MFS) profile" evidence="9">
    <location>
        <begin position="16"/>
        <end position="459"/>
    </location>
</feature>
<protein>
    <submittedName>
        <fullName evidence="10">DHA2 family efflux MFS transporter permease subunit</fullName>
    </submittedName>
</protein>
<keyword evidence="6 8" id="KW-1133">Transmembrane helix</keyword>
<evidence type="ECO:0000259" key="9">
    <source>
        <dbReference type="PROSITE" id="PS50850"/>
    </source>
</evidence>
<feature type="transmembrane region" description="Helical" evidence="8">
    <location>
        <begin position="305"/>
        <end position="322"/>
    </location>
</feature>
<gene>
    <name evidence="10" type="ORF">FZZ93_02155</name>
</gene>
<keyword evidence="11" id="KW-1185">Reference proteome</keyword>
<proteinExistence type="inferred from homology"/>
<feature type="transmembrane region" description="Helical" evidence="8">
    <location>
        <begin position="140"/>
        <end position="162"/>
    </location>
</feature>
<comment type="similarity">
    <text evidence="2">Belongs to the major facilitator superfamily. EmrB family.</text>
</comment>
<feature type="transmembrane region" description="Helical" evidence="8">
    <location>
        <begin position="334"/>
        <end position="355"/>
    </location>
</feature>
<keyword evidence="4" id="KW-1003">Cell membrane</keyword>
<dbReference type="GO" id="GO:0022857">
    <property type="term" value="F:transmembrane transporter activity"/>
    <property type="evidence" value="ECO:0007669"/>
    <property type="project" value="InterPro"/>
</dbReference>
<feature type="transmembrane region" description="Helical" evidence="8">
    <location>
        <begin position="230"/>
        <end position="248"/>
    </location>
</feature>
<feature type="transmembrane region" description="Helical" evidence="8">
    <location>
        <begin position="436"/>
        <end position="454"/>
    </location>
</feature>
<dbReference type="InterPro" id="IPR004638">
    <property type="entry name" value="EmrB-like"/>
</dbReference>
<dbReference type="InterPro" id="IPR036259">
    <property type="entry name" value="MFS_trans_sf"/>
</dbReference>
<dbReference type="PANTHER" id="PTHR42718:SF9">
    <property type="entry name" value="MAJOR FACILITATOR SUPERFAMILY MULTIDRUG TRANSPORTER MFSC"/>
    <property type="match status" value="1"/>
</dbReference>
<dbReference type="AlphaFoldDB" id="A0A5D9DD33"/>